<keyword evidence="2" id="KW-1185">Reference proteome</keyword>
<accession>A0A090ECU5</accession>
<sequence>MLHRSTLRRKGLGSRTLSLCFDSYHSLQIATLLEDCMHQSTGSQIC</sequence>
<organism evidence="1 2">
    <name type="scientific">Mesorhizobium plurifarium</name>
    <dbReference type="NCBI Taxonomy" id="69974"/>
    <lineage>
        <taxon>Bacteria</taxon>
        <taxon>Pseudomonadati</taxon>
        <taxon>Pseudomonadota</taxon>
        <taxon>Alphaproteobacteria</taxon>
        <taxon>Hyphomicrobiales</taxon>
        <taxon>Phyllobacteriaceae</taxon>
        <taxon>Mesorhizobium</taxon>
    </lineage>
</organism>
<dbReference type="AlphaFoldDB" id="A0A090ECU5"/>
<name>A0A090ECU5_MESPL</name>
<evidence type="ECO:0000313" key="2">
    <source>
        <dbReference type="Proteomes" id="UP000045285"/>
    </source>
</evidence>
<reference evidence="2" key="1">
    <citation type="submission" date="2014-08" db="EMBL/GenBank/DDBJ databases">
        <authorList>
            <person name="Moulin L."/>
        </authorList>
    </citation>
    <scope>NUCLEOTIDE SEQUENCE [LARGE SCALE GENOMIC DNA]</scope>
</reference>
<protein>
    <submittedName>
        <fullName evidence="1">Uncharacterized protein</fullName>
    </submittedName>
</protein>
<dbReference type="Proteomes" id="UP000045285">
    <property type="component" value="Unassembled WGS sequence"/>
</dbReference>
<gene>
    <name evidence="1" type="ORF">MPL3356_590003</name>
</gene>
<proteinExistence type="predicted"/>
<dbReference type="EMBL" id="CCMZ01000055">
    <property type="protein sequence ID" value="CDX25562.1"/>
    <property type="molecule type" value="Genomic_DNA"/>
</dbReference>
<evidence type="ECO:0000313" key="1">
    <source>
        <dbReference type="EMBL" id="CDX25562.1"/>
    </source>
</evidence>